<comment type="function">
    <text evidence="10 12">Catalyzes the attachment of proline to tRNA(Pro) in a two-step reaction: proline is first activated by ATP to form Pro-AMP and then transferred to the acceptor end of tRNA(Pro). As ProRS can inadvertently accommodate and process non-cognate amino acids such as alanine and cysteine, to avoid such errors it has two additional distinct editing activities against alanine. One activity is designated as 'pretransfer' editing and involves the tRNA(Pro)-independent hydrolysis of activated Ala-AMP. The other activity is designated 'posttransfer' editing and involves deacylation of mischarged Ala-tRNA(Pro). The misacylated Cys-tRNA(Pro) is not edited by ProRS.</text>
</comment>
<evidence type="ECO:0000256" key="3">
    <source>
        <dbReference type="ARBA" id="ARBA00022490"/>
    </source>
</evidence>
<evidence type="ECO:0000256" key="12">
    <source>
        <dbReference type="HAMAP-Rule" id="MF_01569"/>
    </source>
</evidence>
<evidence type="ECO:0000256" key="9">
    <source>
        <dbReference type="ARBA" id="ARBA00047671"/>
    </source>
</evidence>
<gene>
    <name evidence="12 14" type="primary">proS</name>
    <name evidence="14" type="ORF">MOMUL_17230</name>
</gene>
<dbReference type="GO" id="GO:0140096">
    <property type="term" value="F:catalytic activity, acting on a protein"/>
    <property type="evidence" value="ECO:0007669"/>
    <property type="project" value="UniProtKB-ARBA"/>
</dbReference>
<dbReference type="Gene3D" id="3.30.930.10">
    <property type="entry name" value="Bira Bifunctional Protein, Domain 2"/>
    <property type="match status" value="2"/>
</dbReference>
<dbReference type="FunFam" id="3.30.930.10:FF:000066">
    <property type="entry name" value="Proline--tRNA ligase"/>
    <property type="match status" value="1"/>
</dbReference>
<dbReference type="HAMAP" id="MF_01569">
    <property type="entry name" value="Pro_tRNA_synth_type1"/>
    <property type="match status" value="1"/>
</dbReference>
<evidence type="ECO:0000256" key="6">
    <source>
        <dbReference type="ARBA" id="ARBA00022840"/>
    </source>
</evidence>
<comment type="catalytic activity">
    <reaction evidence="9 12">
        <text>tRNA(Pro) + L-proline + ATP = L-prolyl-tRNA(Pro) + AMP + diphosphate</text>
        <dbReference type="Rhea" id="RHEA:14305"/>
        <dbReference type="Rhea" id="RHEA-COMP:9700"/>
        <dbReference type="Rhea" id="RHEA-COMP:9702"/>
        <dbReference type="ChEBI" id="CHEBI:30616"/>
        <dbReference type="ChEBI" id="CHEBI:33019"/>
        <dbReference type="ChEBI" id="CHEBI:60039"/>
        <dbReference type="ChEBI" id="CHEBI:78442"/>
        <dbReference type="ChEBI" id="CHEBI:78532"/>
        <dbReference type="ChEBI" id="CHEBI:456215"/>
        <dbReference type="EC" id="6.1.1.15"/>
    </reaction>
</comment>
<keyword evidence="4 12" id="KW-0436">Ligase</keyword>
<dbReference type="RefSeq" id="WP_062284006.1">
    <property type="nucleotide sequence ID" value="NZ_LTBC01000005.1"/>
</dbReference>
<dbReference type="Gene3D" id="3.90.960.10">
    <property type="entry name" value="YbaK/aminoacyl-tRNA synthetase-associated domain"/>
    <property type="match status" value="1"/>
</dbReference>
<evidence type="ECO:0000256" key="1">
    <source>
        <dbReference type="ARBA" id="ARBA00004496"/>
    </source>
</evidence>
<evidence type="ECO:0000259" key="13">
    <source>
        <dbReference type="PROSITE" id="PS50862"/>
    </source>
</evidence>
<dbReference type="PANTHER" id="PTHR42753:SF2">
    <property type="entry name" value="PROLINE--TRNA LIGASE"/>
    <property type="match status" value="1"/>
</dbReference>
<keyword evidence="6 12" id="KW-0067">ATP-binding</keyword>
<dbReference type="PANTHER" id="PTHR42753">
    <property type="entry name" value="MITOCHONDRIAL RIBOSOME PROTEIN L39/PROLYL-TRNA LIGASE FAMILY MEMBER"/>
    <property type="match status" value="1"/>
</dbReference>
<dbReference type="PRINTS" id="PR01046">
    <property type="entry name" value="TRNASYNTHPRO"/>
</dbReference>
<dbReference type="InterPro" id="IPR002314">
    <property type="entry name" value="aa-tRNA-synt_IIb"/>
</dbReference>
<dbReference type="CDD" id="cd00779">
    <property type="entry name" value="ProRS_core_prok"/>
    <property type="match status" value="1"/>
</dbReference>
<evidence type="ECO:0000256" key="10">
    <source>
        <dbReference type="ARBA" id="ARBA00053664"/>
    </source>
</evidence>
<dbReference type="SUPFAM" id="SSF55681">
    <property type="entry name" value="Class II aaRS and biotin synthetases"/>
    <property type="match status" value="1"/>
</dbReference>
<dbReference type="GO" id="GO:0006433">
    <property type="term" value="P:prolyl-tRNA aminoacylation"/>
    <property type="evidence" value="ECO:0007669"/>
    <property type="project" value="UniProtKB-UniRule"/>
</dbReference>
<dbReference type="Pfam" id="PF04073">
    <property type="entry name" value="tRNA_edit"/>
    <property type="match status" value="1"/>
</dbReference>
<dbReference type="NCBIfam" id="TIGR00409">
    <property type="entry name" value="proS_fam_II"/>
    <property type="match status" value="1"/>
</dbReference>
<feature type="domain" description="Aminoacyl-transfer RNA synthetases class-II family profile" evidence="13">
    <location>
        <begin position="33"/>
        <end position="464"/>
    </location>
</feature>
<dbReference type="GO" id="GO:0005829">
    <property type="term" value="C:cytosol"/>
    <property type="evidence" value="ECO:0007669"/>
    <property type="project" value="TreeGrafter"/>
</dbReference>
<protein>
    <recommendedName>
        <fullName evidence="12">Proline--tRNA ligase</fullName>
        <ecNumber evidence="12">6.1.1.15</ecNumber>
    </recommendedName>
    <alternativeName>
        <fullName evidence="12">Prolyl-tRNA synthetase</fullName>
        <shortName evidence="12">ProRS</shortName>
    </alternativeName>
</protein>
<evidence type="ECO:0000256" key="7">
    <source>
        <dbReference type="ARBA" id="ARBA00022917"/>
    </source>
</evidence>
<dbReference type="InterPro" id="IPR050062">
    <property type="entry name" value="Pro-tRNA_synthetase"/>
</dbReference>
<keyword evidence="15" id="KW-1185">Reference proteome</keyword>
<dbReference type="EMBL" id="LTBC01000005">
    <property type="protein sequence ID" value="KYH32148.1"/>
    <property type="molecule type" value="Genomic_DNA"/>
</dbReference>
<evidence type="ECO:0000256" key="8">
    <source>
        <dbReference type="ARBA" id="ARBA00023146"/>
    </source>
</evidence>
<evidence type="ECO:0000256" key="4">
    <source>
        <dbReference type="ARBA" id="ARBA00022598"/>
    </source>
</evidence>
<dbReference type="Pfam" id="PF03129">
    <property type="entry name" value="HGTP_anticodon"/>
    <property type="match status" value="1"/>
</dbReference>
<evidence type="ECO:0000256" key="11">
    <source>
        <dbReference type="ARBA" id="ARBA00060755"/>
    </source>
</evidence>
<dbReference type="InterPro" id="IPR033730">
    <property type="entry name" value="ProRS_core_prok"/>
</dbReference>
<dbReference type="FunFam" id="3.30.930.10:FF:000065">
    <property type="entry name" value="Proline--tRNA ligase"/>
    <property type="match status" value="1"/>
</dbReference>
<dbReference type="GO" id="GO:0002161">
    <property type="term" value="F:aminoacyl-tRNA deacylase activity"/>
    <property type="evidence" value="ECO:0007669"/>
    <property type="project" value="InterPro"/>
</dbReference>
<dbReference type="CDD" id="cd04334">
    <property type="entry name" value="ProRS-INS"/>
    <property type="match status" value="1"/>
</dbReference>
<dbReference type="InterPro" id="IPR045864">
    <property type="entry name" value="aa-tRNA-synth_II/BPL/LPL"/>
</dbReference>
<dbReference type="InterPro" id="IPR002316">
    <property type="entry name" value="Pro-tRNA-ligase_IIa"/>
</dbReference>
<comment type="subunit">
    <text evidence="2 12">Homodimer.</text>
</comment>
<dbReference type="InterPro" id="IPR044140">
    <property type="entry name" value="ProRS_anticodon_short"/>
</dbReference>
<organism evidence="14 15">
    <name type="scientific">Moorella mulderi DSM 14980</name>
    <dbReference type="NCBI Taxonomy" id="1122241"/>
    <lineage>
        <taxon>Bacteria</taxon>
        <taxon>Bacillati</taxon>
        <taxon>Bacillota</taxon>
        <taxon>Clostridia</taxon>
        <taxon>Neomoorellales</taxon>
        <taxon>Neomoorellaceae</taxon>
        <taxon>Neomoorella</taxon>
    </lineage>
</organism>
<evidence type="ECO:0000313" key="15">
    <source>
        <dbReference type="Proteomes" id="UP000075670"/>
    </source>
</evidence>
<dbReference type="InterPro" id="IPR023717">
    <property type="entry name" value="Pro-tRNA-Synthase_IIa_type1"/>
</dbReference>
<dbReference type="InterPro" id="IPR036621">
    <property type="entry name" value="Anticodon-bd_dom_sf"/>
</dbReference>
<keyword evidence="8 12" id="KW-0030">Aminoacyl-tRNA synthetase</keyword>
<dbReference type="EC" id="6.1.1.15" evidence="12"/>
<reference evidence="14 15" key="1">
    <citation type="submission" date="2016-02" db="EMBL/GenBank/DDBJ databases">
        <title>Genome sequence of Moorella mulderi DSM 14980.</title>
        <authorList>
            <person name="Poehlein A."/>
            <person name="Daniel R."/>
        </authorList>
    </citation>
    <scope>NUCLEOTIDE SEQUENCE [LARGE SCALE GENOMIC DNA]</scope>
    <source>
        <strain evidence="14 15">DSM 14980</strain>
    </source>
</reference>
<keyword evidence="3 12" id="KW-0963">Cytoplasm</keyword>
<dbReference type="GO" id="GO:0005524">
    <property type="term" value="F:ATP binding"/>
    <property type="evidence" value="ECO:0007669"/>
    <property type="project" value="UniProtKB-UniRule"/>
</dbReference>
<dbReference type="AlphaFoldDB" id="A0A151AWY4"/>
<dbReference type="InterPro" id="IPR004154">
    <property type="entry name" value="Anticodon-bd"/>
</dbReference>
<dbReference type="NCBIfam" id="NF006625">
    <property type="entry name" value="PRK09194.1"/>
    <property type="match status" value="1"/>
</dbReference>
<evidence type="ECO:0000313" key="14">
    <source>
        <dbReference type="EMBL" id="KYH32148.1"/>
    </source>
</evidence>
<dbReference type="InterPro" id="IPR004500">
    <property type="entry name" value="Pro-tRNA-synth_IIa_bac-type"/>
</dbReference>
<dbReference type="PIRSF" id="PIRSF001535">
    <property type="entry name" value="ProRS_1"/>
    <property type="match status" value="1"/>
</dbReference>
<comment type="subcellular location">
    <subcellularLocation>
        <location evidence="1 12">Cytoplasm</location>
    </subcellularLocation>
</comment>
<dbReference type="GO" id="GO:0004827">
    <property type="term" value="F:proline-tRNA ligase activity"/>
    <property type="evidence" value="ECO:0007669"/>
    <property type="project" value="UniProtKB-UniRule"/>
</dbReference>
<keyword evidence="7 12" id="KW-0648">Protein biosynthesis</keyword>
<dbReference type="SUPFAM" id="SSF52954">
    <property type="entry name" value="Class II aaRS ABD-related"/>
    <property type="match status" value="1"/>
</dbReference>
<dbReference type="OrthoDB" id="9809052at2"/>
<dbReference type="InterPro" id="IPR036754">
    <property type="entry name" value="YbaK/aa-tRNA-synt-asso_dom_sf"/>
</dbReference>
<dbReference type="Gene3D" id="3.40.50.800">
    <property type="entry name" value="Anticodon-binding domain"/>
    <property type="match status" value="1"/>
</dbReference>
<keyword evidence="5 12" id="KW-0547">Nucleotide-binding</keyword>
<proteinExistence type="inferred from homology"/>
<dbReference type="GO" id="GO:0016740">
    <property type="term" value="F:transferase activity"/>
    <property type="evidence" value="ECO:0007669"/>
    <property type="project" value="UniProtKB-ARBA"/>
</dbReference>
<sequence length="573" mass="63834">MRTSELLAPTLRETPAEAENASHQLLLRAGFIRKAAAGIYTYLPLGRRVLTKLERIIREEMDRAGGQEVVLPIIQPAELWQESGRWEVYGEEMFRLRDRHQRQFCLGPTHEEIITALVRSEVNSYKQLPLLLYQIQNKYRDERRPRFGLLRGREFIMKDLYSFDRDQEGLNQSYAKMYQAYSNVFRRCGLDFRPVQADTGAIGGNYSHEFMALASTGEALLVYCQKCDYAANVEIAAARALPKPVAETPLPLKEVATPGQKTVAEVSTFLGITPDRLIKTIFYEADGQLVAALVRGDRELNEVKLQNYLGCRHLVLAGPERVMAVSGAPVGYVGPVGLSGVPIYADLEIPYLVNAVAGANREGYHLTGVNPGRDFKADAFADLRQVEAGEPCPQCGAPLSQARGIEVGQVFQLGTKYSQPLGATYTDEQGQEHPIVMGCYGIGVSRTMAAVVEQHHDEHGIIWPLSVAPYEVVIIPASLKDSGQREVAEGLYQELLAAGVEVVFDDRDERAGMKFVEADLIGYPLRLTIGKKTLTQGTVDVKWRHEGQEAALPREGLVPRVREMLAREMEKYR</sequence>
<dbReference type="SUPFAM" id="SSF55826">
    <property type="entry name" value="YbaK/ProRS associated domain"/>
    <property type="match status" value="1"/>
</dbReference>
<comment type="caution">
    <text evidence="14">The sequence shown here is derived from an EMBL/GenBank/DDBJ whole genome shotgun (WGS) entry which is preliminary data.</text>
</comment>
<evidence type="ECO:0000256" key="5">
    <source>
        <dbReference type="ARBA" id="ARBA00022741"/>
    </source>
</evidence>
<accession>A0A151AWY4</accession>
<dbReference type="PATRIC" id="fig|1122241.3.peg.1820"/>
<dbReference type="InterPro" id="IPR007214">
    <property type="entry name" value="YbaK/aa-tRNA-synth-assoc-dom"/>
</dbReference>
<dbReference type="PROSITE" id="PS50862">
    <property type="entry name" value="AA_TRNA_LIGASE_II"/>
    <property type="match status" value="1"/>
</dbReference>
<name>A0A151AWY4_9FIRM</name>
<comment type="domain">
    <text evidence="12">Consists of three domains: the N-terminal catalytic domain, the editing domain and the C-terminal anticodon-binding domain.</text>
</comment>
<dbReference type="Pfam" id="PF00587">
    <property type="entry name" value="tRNA-synt_2b"/>
    <property type="match status" value="1"/>
</dbReference>
<dbReference type="InterPro" id="IPR006195">
    <property type="entry name" value="aa-tRNA-synth_II"/>
</dbReference>
<dbReference type="CDD" id="cd00861">
    <property type="entry name" value="ProRS_anticodon_short"/>
    <property type="match status" value="1"/>
</dbReference>
<comment type="similarity">
    <text evidence="11 12">Belongs to the class-II aminoacyl-tRNA synthetase family. ProS type 1 subfamily.</text>
</comment>
<dbReference type="Proteomes" id="UP000075670">
    <property type="component" value="Unassembled WGS sequence"/>
</dbReference>
<evidence type="ECO:0000256" key="2">
    <source>
        <dbReference type="ARBA" id="ARBA00011738"/>
    </source>
</evidence>